<dbReference type="InterPro" id="IPR036047">
    <property type="entry name" value="F-box-like_dom_sf"/>
</dbReference>
<dbReference type="PANTHER" id="PTHR31672:SF13">
    <property type="entry name" value="F-BOX PROTEIN CPR30-LIKE"/>
    <property type="match status" value="1"/>
</dbReference>
<dbReference type="InterPro" id="IPR001810">
    <property type="entry name" value="F-box_dom"/>
</dbReference>
<dbReference type="Proteomes" id="UP000029121">
    <property type="component" value="Unassembled WGS sequence"/>
</dbReference>
<dbReference type="CDD" id="cd22157">
    <property type="entry name" value="F-box_AtFBW1-like"/>
    <property type="match status" value="1"/>
</dbReference>
<dbReference type="AlphaFoldDB" id="R0III3"/>
<dbReference type="PROSITE" id="PS50181">
    <property type="entry name" value="FBOX"/>
    <property type="match status" value="1"/>
</dbReference>
<dbReference type="PANTHER" id="PTHR31672">
    <property type="entry name" value="BNACNNG10540D PROTEIN"/>
    <property type="match status" value="1"/>
</dbReference>
<dbReference type="Pfam" id="PF07734">
    <property type="entry name" value="FBA_1"/>
    <property type="match status" value="1"/>
</dbReference>
<keyword evidence="3" id="KW-1185">Reference proteome</keyword>
<accession>R0III3</accession>
<evidence type="ECO:0000313" key="2">
    <source>
        <dbReference type="EMBL" id="EOA36693.1"/>
    </source>
</evidence>
<evidence type="ECO:0000313" key="3">
    <source>
        <dbReference type="Proteomes" id="UP000029121"/>
    </source>
</evidence>
<protein>
    <recommendedName>
        <fullName evidence="1">F-box domain-containing protein</fullName>
    </recommendedName>
</protein>
<organism evidence="2 3">
    <name type="scientific">Capsella rubella</name>
    <dbReference type="NCBI Taxonomy" id="81985"/>
    <lineage>
        <taxon>Eukaryota</taxon>
        <taxon>Viridiplantae</taxon>
        <taxon>Streptophyta</taxon>
        <taxon>Embryophyta</taxon>
        <taxon>Tracheophyta</taxon>
        <taxon>Spermatophyta</taxon>
        <taxon>Magnoliopsida</taxon>
        <taxon>eudicotyledons</taxon>
        <taxon>Gunneridae</taxon>
        <taxon>Pentapetalae</taxon>
        <taxon>rosids</taxon>
        <taxon>malvids</taxon>
        <taxon>Brassicales</taxon>
        <taxon>Brassicaceae</taxon>
        <taxon>Camelineae</taxon>
        <taxon>Capsella</taxon>
    </lineage>
</organism>
<sequence length="403" mass="46520">MANKEKLPWVLVEEILTRVPPTSLVRLKAVCKRWNTLFNDKTFIKNHKKTFQFVLTTRSKIYSVSVSPKLEVSVLTIDTPGRLKSQILVRLVDSSGFLLCGMDKGAVVWNPWLSQTRCIEPEVNTPLHLNFLGIGYDNNRRVDEIVYKTLLVYNMDSDSTWKIHEFASDAWKDEEQEKAKYTTSTTSSSTTRGFIRVMYHFSGVVSLNGTLYLLANYAETHLTYRLLFILVKFNFSSEEFSPFCDLPCGKNHLRDALVLRVFREDQFSLLKQCYVTKKVEVWVTTNKIDDQYGRDVKWTSFMEVSIPNMPDLVEIKSYAQPSYFLDDDKRLVICSCDETGRAWIYVVGENKLISKVQLDSVVDPWPFHCTYFPSLVQIPGGKREAAESRIKLPYMDEEVILSL</sequence>
<dbReference type="InterPro" id="IPR006527">
    <property type="entry name" value="F-box-assoc_dom_typ1"/>
</dbReference>
<feature type="domain" description="F-box" evidence="1">
    <location>
        <begin position="1"/>
        <end position="47"/>
    </location>
</feature>
<reference evidence="3" key="1">
    <citation type="journal article" date="2013" name="Nat. Genet.">
        <title>The Capsella rubella genome and the genomic consequences of rapid mating system evolution.</title>
        <authorList>
            <person name="Slotte T."/>
            <person name="Hazzouri K.M."/>
            <person name="Agren J.A."/>
            <person name="Koenig D."/>
            <person name="Maumus F."/>
            <person name="Guo Y.L."/>
            <person name="Steige K."/>
            <person name="Platts A.E."/>
            <person name="Escobar J.S."/>
            <person name="Newman L.K."/>
            <person name="Wang W."/>
            <person name="Mandakova T."/>
            <person name="Vello E."/>
            <person name="Smith L.M."/>
            <person name="Henz S.R."/>
            <person name="Steffen J."/>
            <person name="Takuno S."/>
            <person name="Brandvain Y."/>
            <person name="Coop G."/>
            <person name="Andolfatto P."/>
            <person name="Hu T.T."/>
            <person name="Blanchette M."/>
            <person name="Clark R.M."/>
            <person name="Quesneville H."/>
            <person name="Nordborg M."/>
            <person name="Gaut B.S."/>
            <person name="Lysak M.A."/>
            <person name="Jenkins J."/>
            <person name="Grimwood J."/>
            <person name="Chapman J."/>
            <person name="Prochnik S."/>
            <person name="Shu S."/>
            <person name="Rokhsar D."/>
            <person name="Schmutz J."/>
            <person name="Weigel D."/>
            <person name="Wright S.I."/>
        </authorList>
    </citation>
    <scope>NUCLEOTIDE SEQUENCE [LARGE SCALE GENOMIC DNA]</scope>
    <source>
        <strain evidence="3">cv. Monte Gargano</strain>
    </source>
</reference>
<dbReference type="SMART" id="SM00256">
    <property type="entry name" value="FBOX"/>
    <property type="match status" value="1"/>
</dbReference>
<dbReference type="InterPro" id="IPR017451">
    <property type="entry name" value="F-box-assoc_interact_dom"/>
</dbReference>
<dbReference type="NCBIfam" id="TIGR01640">
    <property type="entry name" value="F_box_assoc_1"/>
    <property type="match status" value="1"/>
</dbReference>
<dbReference type="Pfam" id="PF00646">
    <property type="entry name" value="F-box"/>
    <property type="match status" value="1"/>
</dbReference>
<dbReference type="SUPFAM" id="SSF81383">
    <property type="entry name" value="F-box domain"/>
    <property type="match status" value="1"/>
</dbReference>
<dbReference type="EMBL" id="KB870805">
    <property type="protein sequence ID" value="EOA36693.1"/>
    <property type="molecule type" value="Genomic_DNA"/>
</dbReference>
<dbReference type="InterPro" id="IPR050796">
    <property type="entry name" value="SCF_F-box_component"/>
</dbReference>
<gene>
    <name evidence="2" type="ORF">CARUB_v10012104mg</name>
</gene>
<dbReference type="STRING" id="81985.R0III3"/>
<dbReference type="Gene3D" id="1.20.1280.50">
    <property type="match status" value="1"/>
</dbReference>
<name>R0III3_9BRAS</name>
<proteinExistence type="predicted"/>
<evidence type="ECO:0000259" key="1">
    <source>
        <dbReference type="PROSITE" id="PS50181"/>
    </source>
</evidence>